<dbReference type="Proteomes" id="UP000078540">
    <property type="component" value="Unassembled WGS sequence"/>
</dbReference>
<gene>
    <name evidence="1" type="ORF">ALC53_07797</name>
</gene>
<reference evidence="1 2" key="1">
    <citation type="submission" date="2015-09" db="EMBL/GenBank/DDBJ databases">
        <title>Atta colombica WGS genome.</title>
        <authorList>
            <person name="Nygaard S."/>
            <person name="Hu H."/>
            <person name="Boomsma J."/>
            <person name="Zhang G."/>
        </authorList>
    </citation>
    <scope>NUCLEOTIDE SEQUENCE [LARGE SCALE GENOMIC DNA]</scope>
    <source>
        <strain evidence="1">Treedump-2</strain>
        <tissue evidence="1">Whole body</tissue>
    </source>
</reference>
<keyword evidence="2" id="KW-1185">Reference proteome</keyword>
<organism evidence="1 2">
    <name type="scientific">Atta colombica</name>
    <dbReference type="NCBI Taxonomy" id="520822"/>
    <lineage>
        <taxon>Eukaryota</taxon>
        <taxon>Metazoa</taxon>
        <taxon>Ecdysozoa</taxon>
        <taxon>Arthropoda</taxon>
        <taxon>Hexapoda</taxon>
        <taxon>Insecta</taxon>
        <taxon>Pterygota</taxon>
        <taxon>Neoptera</taxon>
        <taxon>Endopterygota</taxon>
        <taxon>Hymenoptera</taxon>
        <taxon>Apocrita</taxon>
        <taxon>Aculeata</taxon>
        <taxon>Formicoidea</taxon>
        <taxon>Formicidae</taxon>
        <taxon>Myrmicinae</taxon>
        <taxon>Atta</taxon>
    </lineage>
</organism>
<name>A0A195BB96_9HYME</name>
<proteinExistence type="predicted"/>
<protein>
    <submittedName>
        <fullName evidence="1">Uncharacterized protein</fullName>
    </submittedName>
</protein>
<dbReference type="AlphaFoldDB" id="A0A195BB96"/>
<accession>A0A195BB96</accession>
<evidence type="ECO:0000313" key="2">
    <source>
        <dbReference type="Proteomes" id="UP000078540"/>
    </source>
</evidence>
<dbReference type="EMBL" id="KQ976529">
    <property type="protein sequence ID" value="KYM81803.1"/>
    <property type="molecule type" value="Genomic_DNA"/>
</dbReference>
<sequence>MGKGRGKRNNRETPPRFRATIAETIAAASSRVAIALNCTDDEGTWFSVMDLRSRVAGKTRANRETSKRLPLHSMVRSVGCTIEAFARNIATASRVAYRRKVQPRGPYR</sequence>
<evidence type="ECO:0000313" key="1">
    <source>
        <dbReference type="EMBL" id="KYM81803.1"/>
    </source>
</evidence>